<dbReference type="InterPro" id="IPR052196">
    <property type="entry name" value="Bact_Kbp"/>
</dbReference>
<evidence type="ECO:0000256" key="3">
    <source>
        <dbReference type="SAM" id="MobiDB-lite"/>
    </source>
</evidence>
<dbReference type="Gene3D" id="3.10.350.10">
    <property type="entry name" value="LysM domain"/>
    <property type="match status" value="1"/>
</dbReference>
<accession>A0ABN3WN75</accession>
<feature type="domain" description="LysM" evidence="4">
    <location>
        <begin position="186"/>
        <end position="235"/>
    </location>
</feature>
<proteinExistence type="inferred from homology"/>
<feature type="region of interest" description="Disordered" evidence="3">
    <location>
        <begin position="127"/>
        <end position="185"/>
    </location>
</feature>
<keyword evidence="2" id="KW-0378">Hydrolase</keyword>
<gene>
    <name evidence="5" type="primary">rpfA_1</name>
    <name evidence="5" type="ORF">GCM10010446_02710</name>
</gene>
<comment type="similarity">
    <text evidence="1">Belongs to the transglycosylase family. Rpf subfamily.</text>
</comment>
<dbReference type="RefSeq" id="WP_344489224.1">
    <property type="nucleotide sequence ID" value="NZ_BAAAUD010000005.1"/>
</dbReference>
<evidence type="ECO:0000313" key="5">
    <source>
        <dbReference type="EMBL" id="GAA2922099.1"/>
    </source>
</evidence>
<keyword evidence="6" id="KW-1185">Reference proteome</keyword>
<dbReference type="InterPro" id="IPR018392">
    <property type="entry name" value="LysM"/>
</dbReference>
<dbReference type="CDD" id="cd13925">
    <property type="entry name" value="RPF"/>
    <property type="match status" value="1"/>
</dbReference>
<name>A0ABN3WN75_9ACTN</name>
<dbReference type="CDD" id="cd00118">
    <property type="entry name" value="LysM"/>
    <property type="match status" value="1"/>
</dbReference>
<dbReference type="PANTHER" id="PTHR34700">
    <property type="entry name" value="POTASSIUM BINDING PROTEIN KBP"/>
    <property type="match status" value="1"/>
</dbReference>
<dbReference type="Pfam" id="PF06737">
    <property type="entry name" value="Transglycosylas"/>
    <property type="match status" value="1"/>
</dbReference>
<dbReference type="EMBL" id="BAAAUD010000005">
    <property type="protein sequence ID" value="GAA2922099.1"/>
    <property type="molecule type" value="Genomic_DNA"/>
</dbReference>
<dbReference type="Proteomes" id="UP001500403">
    <property type="component" value="Unassembled WGS sequence"/>
</dbReference>
<dbReference type="Gene3D" id="1.10.530.10">
    <property type="match status" value="1"/>
</dbReference>
<feature type="compositionally biased region" description="Polar residues" evidence="3">
    <location>
        <begin position="143"/>
        <end position="156"/>
    </location>
</feature>
<dbReference type="InterPro" id="IPR010618">
    <property type="entry name" value="RPF"/>
</dbReference>
<dbReference type="InterPro" id="IPR023346">
    <property type="entry name" value="Lysozyme-like_dom_sf"/>
</dbReference>
<organism evidence="5 6">
    <name type="scientific">Streptomyces enissocaesilis</name>
    <dbReference type="NCBI Taxonomy" id="332589"/>
    <lineage>
        <taxon>Bacteria</taxon>
        <taxon>Bacillati</taxon>
        <taxon>Actinomycetota</taxon>
        <taxon>Actinomycetes</taxon>
        <taxon>Kitasatosporales</taxon>
        <taxon>Streptomycetaceae</taxon>
        <taxon>Streptomyces</taxon>
        <taxon>Streptomyces rochei group</taxon>
    </lineage>
</organism>
<feature type="compositionally biased region" description="Low complexity" evidence="3">
    <location>
        <begin position="127"/>
        <end position="141"/>
    </location>
</feature>
<dbReference type="PROSITE" id="PS51782">
    <property type="entry name" value="LYSM"/>
    <property type="match status" value="1"/>
</dbReference>
<evidence type="ECO:0000259" key="4">
    <source>
        <dbReference type="PROSITE" id="PS51782"/>
    </source>
</evidence>
<evidence type="ECO:0000313" key="6">
    <source>
        <dbReference type="Proteomes" id="UP001500403"/>
    </source>
</evidence>
<reference evidence="5 6" key="1">
    <citation type="journal article" date="2019" name="Int. J. Syst. Evol. Microbiol.">
        <title>The Global Catalogue of Microorganisms (GCM) 10K type strain sequencing project: providing services to taxonomists for standard genome sequencing and annotation.</title>
        <authorList>
            <consortium name="The Broad Institute Genomics Platform"/>
            <consortium name="The Broad Institute Genome Sequencing Center for Infectious Disease"/>
            <person name="Wu L."/>
            <person name="Ma J."/>
        </authorList>
    </citation>
    <scope>NUCLEOTIDE SEQUENCE [LARGE SCALE GENOMIC DNA]</scope>
    <source>
        <strain evidence="5 6">JCM 9088</strain>
    </source>
</reference>
<dbReference type="PANTHER" id="PTHR34700:SF4">
    <property type="entry name" value="PHAGE-LIKE ELEMENT PBSX PROTEIN XKDP"/>
    <property type="match status" value="1"/>
</dbReference>
<evidence type="ECO:0000256" key="1">
    <source>
        <dbReference type="ARBA" id="ARBA00010830"/>
    </source>
</evidence>
<protein>
    <submittedName>
        <fullName evidence="5">Resuscitation-promoting factor protein RpfA</fullName>
    </submittedName>
</protein>
<dbReference type="SMART" id="SM00257">
    <property type="entry name" value="LysM"/>
    <property type="match status" value="1"/>
</dbReference>
<evidence type="ECO:0000256" key="2">
    <source>
        <dbReference type="ARBA" id="ARBA00022801"/>
    </source>
</evidence>
<sequence>MSPSPLVKRTAETILPLLLALLSVLGLAGQSTARADVRSDARSDVRSAPSGTDWETIAACESNGRWNINTGNGYYGGLQFAPSTWRAYGGHQYAPRADLASRSEQIAVAQRVARDVGLSAWPQCGRRAAAHAGSSGTSDATPQAPSTRSGGSTHRTPSAGAGGSTYQPPAVSRVPAQRSGEAVGGPTYTVREGDCLSAIAYHADVPGGTKALYELNRHILDEGPDRIYPGQRLRLRA</sequence>
<dbReference type="InterPro" id="IPR036779">
    <property type="entry name" value="LysM_dom_sf"/>
</dbReference>
<dbReference type="SUPFAM" id="SSF54106">
    <property type="entry name" value="LysM domain"/>
    <property type="match status" value="1"/>
</dbReference>
<dbReference type="SUPFAM" id="SSF53955">
    <property type="entry name" value="Lysozyme-like"/>
    <property type="match status" value="1"/>
</dbReference>
<comment type="caution">
    <text evidence="5">The sequence shown here is derived from an EMBL/GenBank/DDBJ whole genome shotgun (WGS) entry which is preliminary data.</text>
</comment>
<dbReference type="Pfam" id="PF01476">
    <property type="entry name" value="LysM"/>
    <property type="match status" value="1"/>
</dbReference>